<evidence type="ECO:0000313" key="4">
    <source>
        <dbReference type="Proteomes" id="UP000005240"/>
    </source>
</evidence>
<reference evidence="2" key="1">
    <citation type="submission" date="2009-11" db="EMBL/GenBank/DDBJ databases">
        <authorList>
            <consortium name="The Broad Institute Genome Sequencing Platform"/>
            <person name="Ward D."/>
            <person name="Feldgarden M."/>
            <person name="Earl A."/>
            <person name="Young S.K."/>
            <person name="Zeng Q."/>
            <person name="Koehrsen M."/>
            <person name="Alvarado L."/>
            <person name="Berlin A."/>
            <person name="Bochicchio J."/>
            <person name="Borenstein D."/>
            <person name="Chapman S.B."/>
            <person name="Chen Z."/>
            <person name="Engels R."/>
            <person name="Freedman E."/>
            <person name="Gellesch M."/>
            <person name="Goldberg J."/>
            <person name="Griggs A."/>
            <person name="Gujja S."/>
            <person name="Heilman E."/>
            <person name="Heiman D."/>
            <person name="Hepburn T."/>
            <person name="Howarth C."/>
            <person name="Jen D."/>
            <person name="Larson L."/>
            <person name="Lewis B."/>
            <person name="Mehta T."/>
            <person name="Park D."/>
            <person name="Pearson M."/>
            <person name="Roberts A."/>
            <person name="Saif S."/>
            <person name="Shea T."/>
            <person name="Shenoy N."/>
            <person name="Sisk P."/>
            <person name="Stolte C."/>
            <person name="Sykes S."/>
            <person name="Thomson T."/>
            <person name="Walk T."/>
            <person name="White J."/>
            <person name="Yandava C."/>
            <person name="Izard J."/>
            <person name="Baranova O.V."/>
            <person name="Blanton J.M."/>
            <person name="Tanner A.C."/>
            <person name="Dewhirst F.E."/>
            <person name="Haas B."/>
            <person name="Nusbaum C."/>
            <person name="Birren B."/>
        </authorList>
    </citation>
    <scope>NUCLEOTIDE SEQUENCE [LARGE SCALE GENOMIC DNA]</scope>
    <source>
        <strain evidence="2">1-1 BBBD Race 1</strain>
    </source>
</reference>
<protein>
    <submittedName>
        <fullName evidence="2 3">Uncharacterized protein</fullName>
    </submittedName>
</protein>
<organism evidence="2">
    <name type="scientific">Puccinia triticina (isolate 1-1 / race 1 (BBBD))</name>
    <name type="common">Brown leaf rust fungus</name>
    <dbReference type="NCBI Taxonomy" id="630390"/>
    <lineage>
        <taxon>Eukaryota</taxon>
        <taxon>Fungi</taxon>
        <taxon>Dikarya</taxon>
        <taxon>Basidiomycota</taxon>
        <taxon>Pucciniomycotina</taxon>
        <taxon>Pucciniomycetes</taxon>
        <taxon>Pucciniales</taxon>
        <taxon>Pucciniaceae</taxon>
        <taxon>Puccinia</taxon>
    </lineage>
</organism>
<feature type="non-terminal residue" evidence="2">
    <location>
        <position position="112"/>
    </location>
</feature>
<keyword evidence="4" id="KW-1185">Reference proteome</keyword>
<dbReference type="EnsemblFungi" id="PTTG_31125-t43_1">
    <property type="protein sequence ID" value="PTTG_31125-t43_1-p1"/>
    <property type="gene ID" value="PTTG_31125"/>
</dbReference>
<reference evidence="3 4" key="3">
    <citation type="journal article" date="2017" name="G3 (Bethesda)">
        <title>Comparative analysis highlights variable genome content of wheat rusts and divergence of the mating loci.</title>
        <authorList>
            <person name="Cuomo C.A."/>
            <person name="Bakkeren G."/>
            <person name="Khalil H.B."/>
            <person name="Panwar V."/>
            <person name="Joly D."/>
            <person name="Linning R."/>
            <person name="Sakthikumar S."/>
            <person name="Song X."/>
            <person name="Adiconis X."/>
            <person name="Fan L."/>
            <person name="Goldberg J.M."/>
            <person name="Levin J.Z."/>
            <person name="Young S."/>
            <person name="Zeng Q."/>
            <person name="Anikster Y."/>
            <person name="Bruce M."/>
            <person name="Wang M."/>
            <person name="Yin C."/>
            <person name="McCallum B."/>
            <person name="Szabo L.J."/>
            <person name="Hulbert S."/>
            <person name="Chen X."/>
            <person name="Fellers J.P."/>
        </authorList>
    </citation>
    <scope>NUCLEOTIDE SEQUENCE</scope>
    <source>
        <strain evidence="3">isolate 1-1 / race 1 (BBBD)</strain>
        <strain evidence="4">Isolate 1-1 / race 1 (BBBD)</strain>
    </source>
</reference>
<dbReference type="EMBL" id="ADAS02013904">
    <property type="protein sequence ID" value="OAV84681.1"/>
    <property type="molecule type" value="Genomic_DNA"/>
</dbReference>
<evidence type="ECO:0000256" key="1">
    <source>
        <dbReference type="SAM" id="MobiDB-lite"/>
    </source>
</evidence>
<gene>
    <name evidence="2" type="ORF">PTTG_31125</name>
</gene>
<accession>A0A180FW83</accession>
<reference evidence="2" key="2">
    <citation type="submission" date="2016-05" db="EMBL/GenBank/DDBJ databases">
        <title>Comparative analysis highlights variable genome content of wheat rusts and divergence of the mating loci.</title>
        <authorList>
            <person name="Cuomo C.A."/>
            <person name="Bakkeren G."/>
            <person name="Szabo L."/>
            <person name="Khalil H."/>
            <person name="Joly D."/>
            <person name="Goldberg J."/>
            <person name="Young S."/>
            <person name="Zeng Q."/>
            <person name="Fellers J."/>
        </authorList>
    </citation>
    <scope>NUCLEOTIDE SEQUENCE [LARGE SCALE GENOMIC DNA]</scope>
    <source>
        <strain evidence="2">1-1 BBBD Race 1</strain>
    </source>
</reference>
<evidence type="ECO:0000313" key="2">
    <source>
        <dbReference type="EMBL" id="OAV84681.1"/>
    </source>
</evidence>
<dbReference type="AlphaFoldDB" id="A0A180FW83"/>
<feature type="region of interest" description="Disordered" evidence="1">
    <location>
        <begin position="1"/>
        <end position="112"/>
    </location>
</feature>
<dbReference type="Proteomes" id="UP000005240">
    <property type="component" value="Unassembled WGS sequence"/>
</dbReference>
<name>A0A180FW83_PUCT1</name>
<sequence length="112" mass="12199">MPFGDHPRLAESQKGKRKLTSDITEAPAAERPSKQTRQAPVAGGCSRMAPTERKSSQIRASTDPNSQPSPHAHSDTSSTHSYALRQRKKMSYTTSDDHKSSESEEEGGSDDT</sequence>
<feature type="compositionally biased region" description="Polar residues" evidence="1">
    <location>
        <begin position="57"/>
        <end position="81"/>
    </location>
</feature>
<feature type="compositionally biased region" description="Basic and acidic residues" evidence="1">
    <location>
        <begin position="1"/>
        <end position="14"/>
    </location>
</feature>
<proteinExistence type="predicted"/>
<feature type="compositionally biased region" description="Acidic residues" evidence="1">
    <location>
        <begin position="103"/>
        <end position="112"/>
    </location>
</feature>
<reference evidence="3" key="4">
    <citation type="submission" date="2025-05" db="UniProtKB">
        <authorList>
            <consortium name="EnsemblFungi"/>
        </authorList>
    </citation>
    <scope>IDENTIFICATION</scope>
    <source>
        <strain evidence="3">isolate 1-1 / race 1 (BBBD)</strain>
    </source>
</reference>
<evidence type="ECO:0000313" key="3">
    <source>
        <dbReference type="EnsemblFungi" id="PTTG_31125-t43_1-p1"/>
    </source>
</evidence>
<dbReference type="VEuPathDB" id="FungiDB:PTTG_31125"/>